<protein>
    <submittedName>
        <fullName evidence="1">Uncharacterized protein</fullName>
    </submittedName>
</protein>
<name>A0A1X3CZ94_9NEIS</name>
<dbReference type="KEGG" id="nci:NCTC10296_01820"/>
<dbReference type="EMBL" id="LR134313">
    <property type="protein sequence ID" value="VEF02492.1"/>
    <property type="molecule type" value="Genomic_DNA"/>
</dbReference>
<proteinExistence type="predicted"/>
<accession>A0A1X3CZ94</accession>
<keyword evidence="2" id="KW-1185">Reference proteome</keyword>
<reference evidence="1 2" key="1">
    <citation type="submission" date="2018-12" db="EMBL/GenBank/DDBJ databases">
        <authorList>
            <consortium name="Pathogen Informatics"/>
        </authorList>
    </citation>
    <scope>NUCLEOTIDE SEQUENCE [LARGE SCALE GENOMIC DNA]</scope>
    <source>
        <strain evidence="1 2">NCTC10296</strain>
    </source>
</reference>
<dbReference type="RefSeq" id="WP_085415844.1">
    <property type="nucleotide sequence ID" value="NZ_CAUJPY010000007.1"/>
</dbReference>
<organism evidence="1 2">
    <name type="scientific">Neisseria canis</name>
    <dbReference type="NCBI Taxonomy" id="493"/>
    <lineage>
        <taxon>Bacteria</taxon>
        <taxon>Pseudomonadati</taxon>
        <taxon>Pseudomonadota</taxon>
        <taxon>Betaproteobacteria</taxon>
        <taxon>Neisseriales</taxon>
        <taxon>Neisseriaceae</taxon>
        <taxon>Neisseria</taxon>
    </lineage>
</organism>
<dbReference type="AlphaFoldDB" id="A0A1X3CZ94"/>
<evidence type="ECO:0000313" key="1">
    <source>
        <dbReference type="EMBL" id="VEF02492.1"/>
    </source>
</evidence>
<evidence type="ECO:0000313" key="2">
    <source>
        <dbReference type="Proteomes" id="UP000279284"/>
    </source>
</evidence>
<dbReference type="Proteomes" id="UP000279284">
    <property type="component" value="Chromosome"/>
</dbReference>
<gene>
    <name evidence="1" type="ORF">NCTC10296_01820</name>
</gene>
<sequence>MQNQNKTKQIFEWISAERPSEILPASVAGCIFEFSQVVSRMMGELNITPTRENVLMTAKQFYILANQYLNKKLPDVAGSLEGLTEFQLQQSVYQKCQTALDGKCEDGLDRLKSYLSLEQNFMQYLGLVT</sequence>